<evidence type="ECO:0000256" key="7">
    <source>
        <dbReference type="ARBA" id="ARBA00023239"/>
    </source>
</evidence>
<dbReference type="AlphaFoldDB" id="A0A210PLY9"/>
<dbReference type="PIRSF" id="PIRSF001365">
    <property type="entry name" value="DHDPS"/>
    <property type="match status" value="1"/>
</dbReference>
<evidence type="ECO:0000313" key="14">
    <source>
        <dbReference type="EMBL" id="OWF37509.1"/>
    </source>
</evidence>
<dbReference type="PRINTS" id="PR00146">
    <property type="entry name" value="DHPICSNTHASE"/>
</dbReference>
<keyword evidence="9" id="KW-0119">Carbohydrate metabolism</keyword>
<feature type="active site" description="Schiff-base intermediate with substrate" evidence="12">
    <location>
        <position position="175"/>
    </location>
</feature>
<keyword evidence="8" id="KW-0704">Schiff base</keyword>
<evidence type="ECO:0000256" key="4">
    <source>
        <dbReference type="ARBA" id="ARBA00011881"/>
    </source>
</evidence>
<keyword evidence="6" id="KW-0963">Cytoplasm</keyword>
<dbReference type="PANTHER" id="PTHR12128">
    <property type="entry name" value="DIHYDRODIPICOLINATE SYNTHASE"/>
    <property type="match status" value="1"/>
</dbReference>
<dbReference type="SMART" id="SM01130">
    <property type="entry name" value="DHDPS"/>
    <property type="match status" value="1"/>
</dbReference>
<comment type="subcellular location">
    <subcellularLocation>
        <location evidence="1">Cytoplasm</location>
    </subcellularLocation>
</comment>
<keyword evidence="7 11" id="KW-0456">Lyase</keyword>
<evidence type="ECO:0000256" key="6">
    <source>
        <dbReference type="ARBA" id="ARBA00022490"/>
    </source>
</evidence>
<comment type="catalytic activity">
    <reaction evidence="10">
        <text>aceneuramate = aldehydo-N-acetyl-D-mannosamine + pyruvate</text>
        <dbReference type="Rhea" id="RHEA:23296"/>
        <dbReference type="ChEBI" id="CHEBI:15361"/>
        <dbReference type="ChEBI" id="CHEBI:17122"/>
        <dbReference type="ChEBI" id="CHEBI:173083"/>
        <dbReference type="EC" id="4.1.3.3"/>
    </reaction>
</comment>
<comment type="caution">
    <text evidence="14">The sequence shown here is derived from an EMBL/GenBank/DDBJ whole genome shotgun (WGS) entry which is preliminary data.</text>
</comment>
<gene>
    <name evidence="14" type="ORF">KP79_PYT06057</name>
</gene>
<dbReference type="Gene3D" id="3.20.20.70">
    <property type="entry name" value="Aldolase class I"/>
    <property type="match status" value="1"/>
</dbReference>
<comment type="subunit">
    <text evidence="4">Homotetramer.</text>
</comment>
<evidence type="ECO:0000256" key="10">
    <source>
        <dbReference type="ARBA" id="ARBA00044906"/>
    </source>
</evidence>
<name>A0A210PLY9_MIZYE</name>
<feature type="binding site" evidence="13">
    <location>
        <position position="217"/>
    </location>
    <ligand>
        <name>pyruvate</name>
        <dbReference type="ChEBI" id="CHEBI:15361"/>
    </ligand>
</feature>
<comment type="pathway">
    <text evidence="2">Amino-sugar metabolism; N-acetylneuraminate degradation.</text>
</comment>
<dbReference type="Proteomes" id="UP000242188">
    <property type="component" value="Unassembled WGS sequence"/>
</dbReference>
<comment type="similarity">
    <text evidence="3">Belongs to the DapA family. NanA subfamily.</text>
</comment>
<dbReference type="Pfam" id="PF00701">
    <property type="entry name" value="DHDPS"/>
    <property type="match status" value="1"/>
</dbReference>
<reference evidence="14 15" key="1">
    <citation type="journal article" date="2017" name="Nat. Ecol. Evol.">
        <title>Scallop genome provides insights into evolution of bilaterian karyotype and development.</title>
        <authorList>
            <person name="Wang S."/>
            <person name="Zhang J."/>
            <person name="Jiao W."/>
            <person name="Li J."/>
            <person name="Xun X."/>
            <person name="Sun Y."/>
            <person name="Guo X."/>
            <person name="Huan P."/>
            <person name="Dong B."/>
            <person name="Zhang L."/>
            <person name="Hu X."/>
            <person name="Sun X."/>
            <person name="Wang J."/>
            <person name="Zhao C."/>
            <person name="Wang Y."/>
            <person name="Wang D."/>
            <person name="Huang X."/>
            <person name="Wang R."/>
            <person name="Lv J."/>
            <person name="Li Y."/>
            <person name="Zhang Z."/>
            <person name="Liu B."/>
            <person name="Lu W."/>
            <person name="Hui Y."/>
            <person name="Liang J."/>
            <person name="Zhou Z."/>
            <person name="Hou R."/>
            <person name="Li X."/>
            <person name="Liu Y."/>
            <person name="Li H."/>
            <person name="Ning X."/>
            <person name="Lin Y."/>
            <person name="Zhao L."/>
            <person name="Xing Q."/>
            <person name="Dou J."/>
            <person name="Li Y."/>
            <person name="Mao J."/>
            <person name="Guo H."/>
            <person name="Dou H."/>
            <person name="Li T."/>
            <person name="Mu C."/>
            <person name="Jiang W."/>
            <person name="Fu Q."/>
            <person name="Fu X."/>
            <person name="Miao Y."/>
            <person name="Liu J."/>
            <person name="Yu Q."/>
            <person name="Li R."/>
            <person name="Liao H."/>
            <person name="Li X."/>
            <person name="Kong Y."/>
            <person name="Jiang Z."/>
            <person name="Chourrout D."/>
            <person name="Li R."/>
            <person name="Bao Z."/>
        </authorList>
    </citation>
    <scope>NUCLEOTIDE SEQUENCE [LARGE SCALE GENOMIC DNA]</scope>
    <source>
        <strain evidence="14 15">PY_sf001</strain>
    </source>
</reference>
<dbReference type="GO" id="GO:0005737">
    <property type="term" value="C:cytoplasm"/>
    <property type="evidence" value="ECO:0007669"/>
    <property type="project" value="UniProtKB-SubCell"/>
</dbReference>
<feature type="active site" description="Proton donor/acceptor" evidence="12">
    <location>
        <position position="145"/>
    </location>
</feature>
<evidence type="ECO:0000256" key="11">
    <source>
        <dbReference type="PIRNR" id="PIRNR001365"/>
    </source>
</evidence>
<evidence type="ECO:0000256" key="1">
    <source>
        <dbReference type="ARBA" id="ARBA00004496"/>
    </source>
</evidence>
<dbReference type="EMBL" id="NEDP02005588">
    <property type="protein sequence ID" value="OWF37509.1"/>
    <property type="molecule type" value="Genomic_DNA"/>
</dbReference>
<dbReference type="STRING" id="6573.A0A210PLY9"/>
<evidence type="ECO:0000256" key="8">
    <source>
        <dbReference type="ARBA" id="ARBA00023270"/>
    </source>
</evidence>
<evidence type="ECO:0000256" key="13">
    <source>
        <dbReference type="PIRSR" id="PIRSR001365-2"/>
    </source>
</evidence>
<proteinExistence type="inferred from homology"/>
<keyword evidence="15" id="KW-1185">Reference proteome</keyword>
<dbReference type="InterPro" id="IPR013785">
    <property type="entry name" value="Aldolase_TIM"/>
</dbReference>
<evidence type="ECO:0000256" key="5">
    <source>
        <dbReference type="ARBA" id="ARBA00012911"/>
    </source>
</evidence>
<sequence length="306" mass="33993">MEEQQKIRNFRIRGAVSAPFTAFKPNGEINYEIIPAFCSYLKDHHFEYAYVNGTLGEGMSLTIEERKKSLEAWVEAADGKIGIIAHVGANNLRDSQVLARHAEDVGVDAIAALAPSFFKPTNEEALVEYMAAVAGMAPKTPFYYYCINYVTGIYLNAAKFLRLAKDKIPTLCGLKHSSKELTSAHSCMMVDKDRFQVMCGTDVQYITALSLGIDVPVSVAFMGDVFYNLKTAYDKGDMASAMKFQEQAQLIDTLRDRPGGAFPIAKRMFTIISGLDMGPVRLPLKDICKEQEDSLRKDIDALGLWK</sequence>
<dbReference type="PANTHER" id="PTHR12128:SF21">
    <property type="entry name" value="N-ACETYLNEURAMINATE LYASE"/>
    <property type="match status" value="1"/>
</dbReference>
<accession>A0A210PLY9</accession>
<dbReference type="InterPro" id="IPR002220">
    <property type="entry name" value="DapA-like"/>
</dbReference>
<dbReference type="OrthoDB" id="191315at2759"/>
<evidence type="ECO:0000256" key="9">
    <source>
        <dbReference type="ARBA" id="ARBA00023277"/>
    </source>
</evidence>
<dbReference type="SUPFAM" id="SSF51569">
    <property type="entry name" value="Aldolase"/>
    <property type="match status" value="1"/>
</dbReference>
<evidence type="ECO:0000256" key="12">
    <source>
        <dbReference type="PIRSR" id="PIRSR001365-1"/>
    </source>
</evidence>
<evidence type="ECO:0000256" key="3">
    <source>
        <dbReference type="ARBA" id="ARBA00006324"/>
    </source>
</evidence>
<protein>
    <recommendedName>
        <fullName evidence="5">N-acetylneuraminate lyase</fullName>
        <ecNumber evidence="5">4.1.3.3</ecNumber>
    </recommendedName>
</protein>
<dbReference type="EC" id="4.1.3.3" evidence="5"/>
<dbReference type="GO" id="GO:0008747">
    <property type="term" value="F:N-acetylneuraminate lyase activity"/>
    <property type="evidence" value="ECO:0007669"/>
    <property type="project" value="UniProtKB-EC"/>
</dbReference>
<organism evidence="14 15">
    <name type="scientific">Mizuhopecten yessoensis</name>
    <name type="common">Japanese scallop</name>
    <name type="synonym">Patinopecten yessoensis</name>
    <dbReference type="NCBI Taxonomy" id="6573"/>
    <lineage>
        <taxon>Eukaryota</taxon>
        <taxon>Metazoa</taxon>
        <taxon>Spiralia</taxon>
        <taxon>Lophotrochozoa</taxon>
        <taxon>Mollusca</taxon>
        <taxon>Bivalvia</taxon>
        <taxon>Autobranchia</taxon>
        <taxon>Pteriomorphia</taxon>
        <taxon>Pectinida</taxon>
        <taxon>Pectinoidea</taxon>
        <taxon>Pectinidae</taxon>
        <taxon>Mizuhopecten</taxon>
    </lineage>
</organism>
<evidence type="ECO:0000313" key="15">
    <source>
        <dbReference type="Proteomes" id="UP000242188"/>
    </source>
</evidence>
<evidence type="ECO:0000256" key="2">
    <source>
        <dbReference type="ARBA" id="ARBA00004878"/>
    </source>
</evidence>